<dbReference type="EMBL" id="JACCBF010000001">
    <property type="protein sequence ID" value="NYD28740.1"/>
    <property type="molecule type" value="Genomic_DNA"/>
</dbReference>
<dbReference type="AlphaFoldDB" id="A0A852RIP9"/>
<sequence>MRRPLRGERGATSVLVAVLMAGVLLVSAAFAVDLGQQRVVRRDVQAVADVVALDMARELDGRTANLYSESAMNDVMRASLARNRTALGGEIPGSEVTWEFLATGVGGAWVTLAKTSTTGVPTAIRVRAKSDTSLAFGGFTGRERGAATRTAIASSSEPSVCFSVGTNLLDLNTADNFLVQMLNGILGIDLLAISTSVVGPGGVVALQNAQIPLLGLSAALGVGTVEGLVTSTQPITVGALLSASADVLRKDSSNLVNLNAAAILDALSLKATLATPTLVVGEILDLGPDPSSALHAKIGVLDLLNALVYVAGQDAQGDPHAVGASLPLNLGALGTLDTQVTIIELPKITCGNPNRPGPTPVTATSAQIRLTTTLNLPTGTGLLTDLLTGLSNTLTQLLTLGGLFESTQERIKTGSLSSTLKLTITTAKSTATLRSASGNSCSGAGGVNFDVLPSVLAAGVNLDLAYTVEQRKKQPPLYLTWGAWSDKTKVNSTLLGLAANVGDVTAYPVTLNYAAPPSEEMPQHTKAVNPLSLQFAVTSSDKNFIGGIVGDLLTPVMNNLVTPVVGILNAALLPGLTTLLGRLGIELGKTTLRASGRPGCGTPKLVG</sequence>
<organism evidence="1 2">
    <name type="scientific">Nocardioides kongjuensis</name>
    <dbReference type="NCBI Taxonomy" id="349522"/>
    <lineage>
        <taxon>Bacteria</taxon>
        <taxon>Bacillati</taxon>
        <taxon>Actinomycetota</taxon>
        <taxon>Actinomycetes</taxon>
        <taxon>Propionibacteriales</taxon>
        <taxon>Nocardioidaceae</taxon>
        <taxon>Nocardioides</taxon>
    </lineage>
</organism>
<gene>
    <name evidence="1" type="ORF">BJ958_000286</name>
</gene>
<comment type="caution">
    <text evidence="1">The sequence shown here is derived from an EMBL/GenBank/DDBJ whole genome shotgun (WGS) entry which is preliminary data.</text>
</comment>
<dbReference type="RefSeq" id="WP_179724880.1">
    <property type="nucleotide sequence ID" value="NZ_BAABEF010000001.1"/>
</dbReference>
<keyword evidence="2" id="KW-1185">Reference proteome</keyword>
<name>A0A852RIP9_9ACTN</name>
<reference evidence="1 2" key="1">
    <citation type="submission" date="2020-07" db="EMBL/GenBank/DDBJ databases">
        <title>Sequencing the genomes of 1000 actinobacteria strains.</title>
        <authorList>
            <person name="Klenk H.-P."/>
        </authorList>
    </citation>
    <scope>NUCLEOTIDE SEQUENCE [LARGE SCALE GENOMIC DNA]</scope>
    <source>
        <strain evidence="1 2">DSM 19082</strain>
    </source>
</reference>
<proteinExistence type="predicted"/>
<evidence type="ECO:0000313" key="2">
    <source>
        <dbReference type="Proteomes" id="UP000582231"/>
    </source>
</evidence>
<evidence type="ECO:0000313" key="1">
    <source>
        <dbReference type="EMBL" id="NYD28740.1"/>
    </source>
</evidence>
<protein>
    <submittedName>
        <fullName evidence="1">Putative membrane protein</fullName>
    </submittedName>
</protein>
<accession>A0A852RIP9</accession>
<dbReference type="Proteomes" id="UP000582231">
    <property type="component" value="Unassembled WGS sequence"/>
</dbReference>